<sequence>MDFAPARVAQMPQTQRLHYRQAVPVPDDLREQCHIYLDEEIYVSALALLTDIVTSGTSHPTCPDKPVMAPLPYHIEIVSAFLIHPQYTNHAIPNGNKDLGSRPITLLRDVLAVLGPVQANLREAFSLTVDQNFRPSRRTRNTADLEDRSSGSDTDSGPKSLTLTVANTGRIRHCARDFWHMVGWAFNCSVRYPRRWPYWKVWLDYMLDVLERDWVEREWQDVEDERLGGRAESSGHEHEFQMLPQSLLGSYLSGAANRSSAMKRVVRCAFSDGSTESLREFPEVFPHETRELTPEPGGKRQGGEAAMHETFSDAPDDEAEVTSEACELRDPSSAPPPGGKMPGDEWLGGTESMALRQRVINMLMIQLSRAAAMLPDSSAGSKEVYREEICVCTWSLPLPAFSLFLSASASSQLDAGVWVGLSQMLLRRSLPASAPGPESVAGLFDVELSQGRLERCFLPFPASSGTVSDNARVSLVVEGMLRWLGSRGECAYRRRLREAVDQGIRARETPLHGDGRRKDRGIRREDGETIWLRASGRRLRHQLGWMRRPGVRM</sequence>
<protein>
    <submittedName>
        <fullName evidence="2">Uncharacterized protein</fullName>
    </submittedName>
</protein>
<dbReference type="EMBL" id="JAUBYV010000003">
    <property type="protein sequence ID" value="KAK2628010.1"/>
    <property type="molecule type" value="Genomic_DNA"/>
</dbReference>
<dbReference type="AlphaFoldDB" id="A0AAD9T499"/>
<feature type="compositionally biased region" description="Polar residues" evidence="1">
    <location>
        <begin position="151"/>
        <end position="161"/>
    </location>
</feature>
<name>A0AAD9T499_9HELO</name>
<accession>A0AAD9T499</accession>
<feature type="region of interest" description="Disordered" evidence="1">
    <location>
        <begin position="137"/>
        <end position="161"/>
    </location>
</feature>
<gene>
    <name evidence="2" type="ORF">QTJ16_002656</name>
</gene>
<evidence type="ECO:0000313" key="3">
    <source>
        <dbReference type="Proteomes" id="UP001285354"/>
    </source>
</evidence>
<evidence type="ECO:0000256" key="1">
    <source>
        <dbReference type="SAM" id="MobiDB-lite"/>
    </source>
</evidence>
<reference evidence="2" key="1">
    <citation type="submission" date="2023-06" db="EMBL/GenBank/DDBJ databases">
        <title>Draft genome of Marssonina rosae.</title>
        <authorList>
            <person name="Cheng Q."/>
        </authorList>
    </citation>
    <scope>NUCLEOTIDE SEQUENCE</scope>
    <source>
        <strain evidence="2">R4</strain>
    </source>
</reference>
<feature type="compositionally biased region" description="Basic and acidic residues" evidence="1">
    <location>
        <begin position="141"/>
        <end position="150"/>
    </location>
</feature>
<organism evidence="2 3">
    <name type="scientific">Diplocarpon rosae</name>
    <dbReference type="NCBI Taxonomy" id="946125"/>
    <lineage>
        <taxon>Eukaryota</taxon>
        <taxon>Fungi</taxon>
        <taxon>Dikarya</taxon>
        <taxon>Ascomycota</taxon>
        <taxon>Pezizomycotina</taxon>
        <taxon>Leotiomycetes</taxon>
        <taxon>Helotiales</taxon>
        <taxon>Drepanopezizaceae</taxon>
        <taxon>Diplocarpon</taxon>
    </lineage>
</organism>
<evidence type="ECO:0000313" key="2">
    <source>
        <dbReference type="EMBL" id="KAK2628010.1"/>
    </source>
</evidence>
<dbReference type="Proteomes" id="UP001285354">
    <property type="component" value="Unassembled WGS sequence"/>
</dbReference>
<keyword evidence="3" id="KW-1185">Reference proteome</keyword>
<comment type="caution">
    <text evidence="2">The sequence shown here is derived from an EMBL/GenBank/DDBJ whole genome shotgun (WGS) entry which is preliminary data.</text>
</comment>
<proteinExistence type="predicted"/>
<feature type="region of interest" description="Disordered" evidence="1">
    <location>
        <begin position="313"/>
        <end position="348"/>
    </location>
</feature>